<dbReference type="InterPro" id="IPR009056">
    <property type="entry name" value="Cyt_c-like_dom"/>
</dbReference>
<evidence type="ECO:0000313" key="6">
    <source>
        <dbReference type="EMBL" id="MCL1635178.1"/>
    </source>
</evidence>
<keyword evidence="2 4" id="KW-0479">Metal-binding</keyword>
<keyword evidence="3 4" id="KW-0408">Iron</keyword>
<keyword evidence="1 4" id="KW-0349">Heme</keyword>
<organism evidence="6 7">
    <name type="scientific">Luteimonas galliterrae</name>
    <dbReference type="NCBI Taxonomy" id="2940486"/>
    <lineage>
        <taxon>Bacteria</taxon>
        <taxon>Pseudomonadati</taxon>
        <taxon>Pseudomonadota</taxon>
        <taxon>Gammaproteobacteria</taxon>
        <taxon>Lysobacterales</taxon>
        <taxon>Lysobacteraceae</taxon>
        <taxon>Luteimonas</taxon>
    </lineage>
</organism>
<evidence type="ECO:0000256" key="2">
    <source>
        <dbReference type="ARBA" id="ARBA00022723"/>
    </source>
</evidence>
<evidence type="ECO:0000256" key="4">
    <source>
        <dbReference type="PROSITE-ProRule" id="PRU00433"/>
    </source>
</evidence>
<dbReference type="PANTHER" id="PTHR35008:SF4">
    <property type="entry name" value="BLL4482 PROTEIN"/>
    <property type="match status" value="1"/>
</dbReference>
<proteinExistence type="predicted"/>
<sequence length="304" mass="32502">MPKSLLRKTMYGAGVLAGLVLVAVVSVYALSESRLRKDYAIRVAPAEPDPALIAEGARLARSRGCADCHGDDFGGKVLLDEMPFGRIVGDNLTVMPAGHARVSVRERMYRALHHGVDLDSRPLMMMPSKEYASLSMREIDALSAYFATLAPVRRELPDSALGPVGRTLLVAGKMESFLSAESIDHAASAVAEAPPIGTLEYGRHAAQLCTGCHRGDFAGGRMDHGGPGMPPAANLTRHATGLAAWSERDFIAAMRTGRRPDGSEIDGKAMPWRAVGQASDAELHSIWLFLRSLPPIARDAAKAP</sequence>
<dbReference type="PROSITE" id="PS51007">
    <property type="entry name" value="CYTC"/>
    <property type="match status" value="2"/>
</dbReference>
<feature type="domain" description="Cytochrome c" evidence="5">
    <location>
        <begin position="51"/>
        <end position="150"/>
    </location>
</feature>
<dbReference type="RefSeq" id="WP_249474544.1">
    <property type="nucleotide sequence ID" value="NZ_JAMBEP010000002.1"/>
</dbReference>
<dbReference type="SUPFAM" id="SSF46626">
    <property type="entry name" value="Cytochrome c"/>
    <property type="match status" value="2"/>
</dbReference>
<accession>A0ABT0MJZ3</accession>
<keyword evidence="7" id="KW-1185">Reference proteome</keyword>
<dbReference type="Proteomes" id="UP001431217">
    <property type="component" value="Unassembled WGS sequence"/>
</dbReference>
<feature type="domain" description="Cytochrome c" evidence="5">
    <location>
        <begin position="197"/>
        <end position="294"/>
    </location>
</feature>
<dbReference type="Gene3D" id="1.10.760.10">
    <property type="entry name" value="Cytochrome c-like domain"/>
    <property type="match status" value="2"/>
</dbReference>
<evidence type="ECO:0000259" key="5">
    <source>
        <dbReference type="PROSITE" id="PS51007"/>
    </source>
</evidence>
<reference evidence="6 7" key="1">
    <citation type="submission" date="2022-05" db="EMBL/GenBank/DDBJ databases">
        <title>Luteimonas sp. SX5, whole genome shotgun sequencing project.</title>
        <authorList>
            <person name="Zhao G."/>
            <person name="Shen L."/>
        </authorList>
    </citation>
    <scope>NUCLEOTIDE SEQUENCE [LARGE SCALE GENOMIC DNA]</scope>
    <source>
        <strain evidence="6 7">SX5</strain>
    </source>
</reference>
<dbReference type="InterPro" id="IPR051459">
    <property type="entry name" value="Cytochrome_c-type_DH"/>
</dbReference>
<evidence type="ECO:0000256" key="1">
    <source>
        <dbReference type="ARBA" id="ARBA00022617"/>
    </source>
</evidence>
<protein>
    <submittedName>
        <fullName evidence="6">C-type cytochrome</fullName>
    </submittedName>
</protein>
<comment type="caution">
    <text evidence="6">The sequence shown here is derived from an EMBL/GenBank/DDBJ whole genome shotgun (WGS) entry which is preliminary data.</text>
</comment>
<dbReference type="PANTHER" id="PTHR35008">
    <property type="entry name" value="BLL4482 PROTEIN-RELATED"/>
    <property type="match status" value="1"/>
</dbReference>
<dbReference type="Pfam" id="PF13442">
    <property type="entry name" value="Cytochrome_CBB3"/>
    <property type="match status" value="1"/>
</dbReference>
<evidence type="ECO:0000313" key="7">
    <source>
        <dbReference type="Proteomes" id="UP001431217"/>
    </source>
</evidence>
<dbReference type="EMBL" id="JAMBEP010000002">
    <property type="protein sequence ID" value="MCL1635178.1"/>
    <property type="molecule type" value="Genomic_DNA"/>
</dbReference>
<evidence type="ECO:0000256" key="3">
    <source>
        <dbReference type="ARBA" id="ARBA00023004"/>
    </source>
</evidence>
<dbReference type="InterPro" id="IPR036909">
    <property type="entry name" value="Cyt_c-like_dom_sf"/>
</dbReference>
<name>A0ABT0MJZ3_9GAMM</name>
<gene>
    <name evidence="6" type="ORF">M2650_11140</name>
</gene>